<dbReference type="Proteomes" id="UP000479710">
    <property type="component" value="Unassembled WGS sequence"/>
</dbReference>
<gene>
    <name evidence="1" type="ORF">E2562_004952</name>
</gene>
<evidence type="ECO:0000313" key="2">
    <source>
        <dbReference type="Proteomes" id="UP000479710"/>
    </source>
</evidence>
<comment type="caution">
    <text evidence="1">The sequence shown here is derived from an EMBL/GenBank/DDBJ whole genome shotgun (WGS) entry which is preliminary data.</text>
</comment>
<evidence type="ECO:0000313" key="1">
    <source>
        <dbReference type="EMBL" id="KAF0894962.1"/>
    </source>
</evidence>
<protein>
    <submittedName>
        <fullName evidence="1">Uncharacterized protein</fullName>
    </submittedName>
</protein>
<accession>A0A6G1C471</accession>
<dbReference type="EMBL" id="SPHZ02000010">
    <property type="protein sequence ID" value="KAF0894962.1"/>
    <property type="molecule type" value="Genomic_DNA"/>
</dbReference>
<sequence>MRSMVVAVAGGHGSYRAWWIGGGHLCGRRVGLEFRCFSYARKVFDGMAQGPMLAPALLDGWIFTFQKSELWSITLGKKKRTLQCKSKSQFTGAR</sequence>
<keyword evidence="2" id="KW-1185">Reference proteome</keyword>
<proteinExistence type="predicted"/>
<reference evidence="1 2" key="1">
    <citation type="submission" date="2019-11" db="EMBL/GenBank/DDBJ databases">
        <title>Whole genome sequence of Oryza granulata.</title>
        <authorList>
            <person name="Li W."/>
        </authorList>
    </citation>
    <scope>NUCLEOTIDE SEQUENCE [LARGE SCALE GENOMIC DNA]</scope>
    <source>
        <strain evidence="2">cv. Menghai</strain>
        <tissue evidence="1">Leaf</tissue>
    </source>
</reference>
<name>A0A6G1C471_9ORYZ</name>
<organism evidence="1 2">
    <name type="scientific">Oryza meyeriana var. granulata</name>
    <dbReference type="NCBI Taxonomy" id="110450"/>
    <lineage>
        <taxon>Eukaryota</taxon>
        <taxon>Viridiplantae</taxon>
        <taxon>Streptophyta</taxon>
        <taxon>Embryophyta</taxon>
        <taxon>Tracheophyta</taxon>
        <taxon>Spermatophyta</taxon>
        <taxon>Magnoliopsida</taxon>
        <taxon>Liliopsida</taxon>
        <taxon>Poales</taxon>
        <taxon>Poaceae</taxon>
        <taxon>BOP clade</taxon>
        <taxon>Oryzoideae</taxon>
        <taxon>Oryzeae</taxon>
        <taxon>Oryzinae</taxon>
        <taxon>Oryza</taxon>
        <taxon>Oryza meyeriana</taxon>
    </lineage>
</organism>
<dbReference type="AlphaFoldDB" id="A0A6G1C471"/>